<evidence type="ECO:0000313" key="3">
    <source>
        <dbReference type="Proteomes" id="UP000750711"/>
    </source>
</evidence>
<gene>
    <name evidence="2" type="ORF">GP486_005661</name>
</gene>
<evidence type="ECO:0000313" key="2">
    <source>
        <dbReference type="EMBL" id="KAH0556423.1"/>
    </source>
</evidence>
<dbReference type="AlphaFoldDB" id="A0A9P8RLU8"/>
<dbReference type="SUPFAM" id="SSF56112">
    <property type="entry name" value="Protein kinase-like (PK-like)"/>
    <property type="match status" value="1"/>
</dbReference>
<dbReference type="SMART" id="SM00220">
    <property type="entry name" value="S_TKc"/>
    <property type="match status" value="1"/>
</dbReference>
<dbReference type="Proteomes" id="UP000750711">
    <property type="component" value="Unassembled WGS sequence"/>
</dbReference>
<name>A0A9P8RLU8_9PEZI</name>
<dbReference type="PROSITE" id="PS00108">
    <property type="entry name" value="PROTEIN_KINASE_ST"/>
    <property type="match status" value="1"/>
</dbReference>
<protein>
    <recommendedName>
        <fullName evidence="1">Protein kinase domain-containing protein</fullName>
    </recommendedName>
</protein>
<dbReference type="InterPro" id="IPR008271">
    <property type="entry name" value="Ser/Thr_kinase_AS"/>
</dbReference>
<dbReference type="PANTHER" id="PTHR42031">
    <property type="entry name" value="KEY LIME PATHOGENICITY PROTEIN"/>
    <property type="match status" value="1"/>
</dbReference>
<dbReference type="CDD" id="cd00180">
    <property type="entry name" value="PKc"/>
    <property type="match status" value="1"/>
</dbReference>
<dbReference type="GO" id="GO:0005524">
    <property type="term" value="F:ATP binding"/>
    <property type="evidence" value="ECO:0007669"/>
    <property type="project" value="InterPro"/>
</dbReference>
<feature type="domain" description="Protein kinase" evidence="1">
    <location>
        <begin position="134"/>
        <end position="405"/>
    </location>
</feature>
<sequence length="589" mass="65306">MLAYGSVPFENLTPTLASFFVHDDGGVPQFSESQTQQISALLSRVNRAWSQVPRTYIVLRISGQLHYLDAFINLGFTDDWFPVSAERSLPEFLSPTAKADFMKAQSAILTESFDLEGGGQSELEIYTQHECLLSEPRAVPGSGRFDPDGLVGGAKRSRELIRREQPRLSLSKFPNELEALKQVRHRHIVDLATVLPYSGPMAPLGLDCDLSEFLALVSTVTTFPDRIPLLRSFFGCLANAITYLHRSEIHHKDIKPSNILIRGDIILVAGFGPSHSSTNATRSTTEGITTFSPRYYAPEVSFSADIWSLGCVFLEMATVLKGETIDTMNDAFGTNGPKGQCFHSNPDATSRWILTLRATGLQSDNEPLNWISRMLQHDRHARPSAAALFETITKCGSGGVFSATFCGMCCAGEGEDDHRSEDAISKGVQGKDGFDSEDTITMGVQGGRRRVFCGKCHTHPDGFRGEHELRRHDAREHGSSRVWVTAECLDPSSPVPEIPLANCKSCRQSKQYHAYYNAAAHLRRAHFSPRKRRKASGSDFVVDGVWVRKTSSGHSSTVEKRGDCPPMDVLKMWMKEMHIDHRSPRDTDL</sequence>
<dbReference type="Pfam" id="PF00069">
    <property type="entry name" value="Pkinase"/>
    <property type="match status" value="1"/>
</dbReference>
<dbReference type="PANTHER" id="PTHR42031:SF1">
    <property type="entry name" value="KEY LIME PATHOGENICITY PROTEIN"/>
    <property type="match status" value="1"/>
</dbReference>
<comment type="caution">
    <text evidence="2">The sequence shown here is derived from an EMBL/GenBank/DDBJ whole genome shotgun (WGS) entry which is preliminary data.</text>
</comment>
<accession>A0A9P8RLU8</accession>
<dbReference type="EMBL" id="JAGHQM010001100">
    <property type="protein sequence ID" value="KAH0556423.1"/>
    <property type="molecule type" value="Genomic_DNA"/>
</dbReference>
<evidence type="ECO:0000259" key="1">
    <source>
        <dbReference type="PROSITE" id="PS50011"/>
    </source>
</evidence>
<dbReference type="PROSITE" id="PS50011">
    <property type="entry name" value="PROTEIN_KINASE_DOM"/>
    <property type="match status" value="1"/>
</dbReference>
<dbReference type="Gene3D" id="1.10.510.10">
    <property type="entry name" value="Transferase(Phosphotransferase) domain 1"/>
    <property type="match status" value="1"/>
</dbReference>
<dbReference type="InterPro" id="IPR057218">
    <property type="entry name" value="DUF7896"/>
</dbReference>
<organism evidence="2 3">
    <name type="scientific">Trichoglossum hirsutum</name>
    <dbReference type="NCBI Taxonomy" id="265104"/>
    <lineage>
        <taxon>Eukaryota</taxon>
        <taxon>Fungi</taxon>
        <taxon>Dikarya</taxon>
        <taxon>Ascomycota</taxon>
        <taxon>Pezizomycotina</taxon>
        <taxon>Geoglossomycetes</taxon>
        <taxon>Geoglossales</taxon>
        <taxon>Geoglossaceae</taxon>
        <taxon>Trichoglossum</taxon>
    </lineage>
</organism>
<dbReference type="InterPro" id="IPR000719">
    <property type="entry name" value="Prot_kinase_dom"/>
</dbReference>
<reference evidence="2" key="1">
    <citation type="submission" date="2021-03" db="EMBL/GenBank/DDBJ databases">
        <title>Comparative genomics and phylogenomic investigation of the class Geoglossomycetes provide insights into ecological specialization and systematics.</title>
        <authorList>
            <person name="Melie T."/>
            <person name="Pirro S."/>
            <person name="Miller A.N."/>
            <person name="Quandt A."/>
        </authorList>
    </citation>
    <scope>NUCLEOTIDE SEQUENCE</scope>
    <source>
        <strain evidence="2">CAQ_001_2017</strain>
    </source>
</reference>
<keyword evidence="3" id="KW-1185">Reference proteome</keyword>
<dbReference type="GO" id="GO:0004672">
    <property type="term" value="F:protein kinase activity"/>
    <property type="evidence" value="ECO:0007669"/>
    <property type="project" value="InterPro"/>
</dbReference>
<dbReference type="Pfam" id="PF25438">
    <property type="entry name" value="DUF7896"/>
    <property type="match status" value="1"/>
</dbReference>
<dbReference type="InterPro" id="IPR011009">
    <property type="entry name" value="Kinase-like_dom_sf"/>
</dbReference>
<proteinExistence type="predicted"/>